<dbReference type="Proteomes" id="UP001152622">
    <property type="component" value="Chromosome 9"/>
</dbReference>
<feature type="region of interest" description="Disordered" evidence="1">
    <location>
        <begin position="47"/>
        <end position="79"/>
    </location>
</feature>
<comment type="caution">
    <text evidence="2">The sequence shown here is derived from an EMBL/GenBank/DDBJ whole genome shotgun (WGS) entry which is preliminary data.</text>
</comment>
<accession>A0A9Q1F342</accession>
<proteinExistence type="predicted"/>
<keyword evidence="3" id="KW-1185">Reference proteome</keyword>
<protein>
    <submittedName>
        <fullName evidence="2">Uncharacterized protein</fullName>
    </submittedName>
</protein>
<dbReference type="EMBL" id="JAINUF010000009">
    <property type="protein sequence ID" value="KAJ8350114.1"/>
    <property type="molecule type" value="Genomic_DNA"/>
</dbReference>
<evidence type="ECO:0000313" key="3">
    <source>
        <dbReference type="Proteomes" id="UP001152622"/>
    </source>
</evidence>
<name>A0A9Q1F342_SYNKA</name>
<sequence>MSPSPAIPPPSSLAVSVRRGGLYCDASWRLSSVRHMHIGDCFQRCSDDSQTQGSEISSRTDKHILTPPYPPGPASWARF</sequence>
<dbReference type="AlphaFoldDB" id="A0A9Q1F342"/>
<gene>
    <name evidence="2" type="ORF">SKAU_G00252440</name>
</gene>
<evidence type="ECO:0000256" key="1">
    <source>
        <dbReference type="SAM" id="MobiDB-lite"/>
    </source>
</evidence>
<feature type="compositionally biased region" description="Polar residues" evidence="1">
    <location>
        <begin position="48"/>
        <end position="57"/>
    </location>
</feature>
<reference evidence="2" key="1">
    <citation type="journal article" date="2023" name="Science">
        <title>Genome structures resolve the early diversification of teleost fishes.</title>
        <authorList>
            <person name="Parey E."/>
            <person name="Louis A."/>
            <person name="Montfort J."/>
            <person name="Bouchez O."/>
            <person name="Roques C."/>
            <person name="Iampietro C."/>
            <person name="Lluch J."/>
            <person name="Castinel A."/>
            <person name="Donnadieu C."/>
            <person name="Desvignes T."/>
            <person name="Floi Bucao C."/>
            <person name="Jouanno E."/>
            <person name="Wen M."/>
            <person name="Mejri S."/>
            <person name="Dirks R."/>
            <person name="Jansen H."/>
            <person name="Henkel C."/>
            <person name="Chen W.J."/>
            <person name="Zahm M."/>
            <person name="Cabau C."/>
            <person name="Klopp C."/>
            <person name="Thompson A.W."/>
            <person name="Robinson-Rechavi M."/>
            <person name="Braasch I."/>
            <person name="Lecointre G."/>
            <person name="Bobe J."/>
            <person name="Postlethwait J.H."/>
            <person name="Berthelot C."/>
            <person name="Roest Crollius H."/>
            <person name="Guiguen Y."/>
        </authorList>
    </citation>
    <scope>NUCLEOTIDE SEQUENCE</scope>
    <source>
        <strain evidence="2">WJC10195</strain>
    </source>
</reference>
<organism evidence="2 3">
    <name type="scientific">Synaphobranchus kaupii</name>
    <name type="common">Kaup's arrowtooth eel</name>
    <dbReference type="NCBI Taxonomy" id="118154"/>
    <lineage>
        <taxon>Eukaryota</taxon>
        <taxon>Metazoa</taxon>
        <taxon>Chordata</taxon>
        <taxon>Craniata</taxon>
        <taxon>Vertebrata</taxon>
        <taxon>Euteleostomi</taxon>
        <taxon>Actinopterygii</taxon>
        <taxon>Neopterygii</taxon>
        <taxon>Teleostei</taxon>
        <taxon>Anguilliformes</taxon>
        <taxon>Synaphobranchidae</taxon>
        <taxon>Synaphobranchus</taxon>
    </lineage>
</organism>
<evidence type="ECO:0000313" key="2">
    <source>
        <dbReference type="EMBL" id="KAJ8350114.1"/>
    </source>
</evidence>